<dbReference type="InterPro" id="IPR036985">
    <property type="entry name" value="Transglutaminase-like_sf"/>
</dbReference>
<name>A0A6P8GK41_CLUHA</name>
<dbReference type="InterPro" id="IPR013783">
    <property type="entry name" value="Ig-like_fold"/>
</dbReference>
<dbReference type="PANTHER" id="PTHR11590">
    <property type="entry name" value="PROTEIN-GLUTAMINE GAMMA-GLUTAMYLTRANSFERASE"/>
    <property type="match status" value="1"/>
</dbReference>
<organism evidence="3 4">
    <name type="scientific">Clupea harengus</name>
    <name type="common">Atlantic herring</name>
    <dbReference type="NCBI Taxonomy" id="7950"/>
    <lineage>
        <taxon>Eukaryota</taxon>
        <taxon>Metazoa</taxon>
        <taxon>Chordata</taxon>
        <taxon>Craniata</taxon>
        <taxon>Vertebrata</taxon>
        <taxon>Euteleostomi</taxon>
        <taxon>Actinopterygii</taxon>
        <taxon>Neopterygii</taxon>
        <taxon>Teleostei</taxon>
        <taxon>Clupei</taxon>
        <taxon>Clupeiformes</taxon>
        <taxon>Clupeoidei</taxon>
        <taxon>Clupeidae</taxon>
        <taxon>Clupea</taxon>
    </lineage>
</organism>
<dbReference type="Gene3D" id="3.90.260.10">
    <property type="entry name" value="Transglutaminase-like"/>
    <property type="match status" value="1"/>
</dbReference>
<gene>
    <name evidence="4" type="primary">LOC116223842</name>
</gene>
<reference evidence="4" key="1">
    <citation type="submission" date="2025-08" db="UniProtKB">
        <authorList>
            <consortium name="RefSeq"/>
        </authorList>
    </citation>
    <scope>IDENTIFICATION</scope>
</reference>
<dbReference type="PANTHER" id="PTHR11590:SF42">
    <property type="entry name" value="COAGULATION FACTOR XIII A CHAIN"/>
    <property type="match status" value="1"/>
</dbReference>
<dbReference type="Pfam" id="PF00868">
    <property type="entry name" value="Transglut_N"/>
    <property type="match status" value="1"/>
</dbReference>
<feature type="domain" description="Transglutaminase N-terminal" evidence="2">
    <location>
        <begin position="44"/>
        <end position="151"/>
    </location>
</feature>
<protein>
    <submittedName>
        <fullName evidence="4">Coagulation factor XIII A chain-like</fullName>
    </submittedName>
</protein>
<keyword evidence="3" id="KW-1185">Reference proteome</keyword>
<dbReference type="GO" id="GO:0007399">
    <property type="term" value="P:nervous system development"/>
    <property type="evidence" value="ECO:0007669"/>
    <property type="project" value="UniProtKB-ARBA"/>
</dbReference>
<dbReference type="SUPFAM" id="SSF81296">
    <property type="entry name" value="E set domains"/>
    <property type="match status" value="1"/>
</dbReference>
<dbReference type="GO" id="GO:0003810">
    <property type="term" value="F:protein-glutamine gamma-glutamyltransferase activity"/>
    <property type="evidence" value="ECO:0007669"/>
    <property type="project" value="TreeGrafter"/>
</dbReference>
<dbReference type="GO" id="GO:0072378">
    <property type="term" value="P:blood coagulation, fibrin clot formation"/>
    <property type="evidence" value="ECO:0007669"/>
    <property type="project" value="TreeGrafter"/>
</dbReference>
<evidence type="ECO:0000313" key="4">
    <source>
        <dbReference type="RefSeq" id="XP_031437831.1"/>
    </source>
</evidence>
<dbReference type="InterPro" id="IPR038765">
    <property type="entry name" value="Papain-like_cys_pep_sf"/>
</dbReference>
<dbReference type="GeneID" id="116223842"/>
<dbReference type="Gene3D" id="2.60.40.10">
    <property type="entry name" value="Immunoglobulins"/>
    <property type="match status" value="1"/>
</dbReference>
<dbReference type="OrthoDB" id="437511at2759"/>
<sequence>MTHRGRMNVPIGSSDVDRKDLPEFEPVAEVVPRGPLDRDKLVVQSVELHKDQNKAAHRTNSFKHDGLIIRRGQVFTLTVTFDRVYTPKDTVILEFTIGDNFLSDKETYITLNLGARTGNKWETRNTVNGNTVTVDIKPLADCIVGMYCFNVIVVTPLGKFRTKRDPNTDFYILFNAWCREDAVFLNNESQRTEYVLNEQGVIYNGDTENVTQKSWNYGQVKNREP</sequence>
<comment type="similarity">
    <text evidence="1">Belongs to the transglutaminase superfamily. Transglutaminase family.</text>
</comment>
<evidence type="ECO:0000256" key="1">
    <source>
        <dbReference type="ARBA" id="ARBA00005968"/>
    </source>
</evidence>
<dbReference type="Proteomes" id="UP000515152">
    <property type="component" value="Chromosome 15"/>
</dbReference>
<evidence type="ECO:0000259" key="2">
    <source>
        <dbReference type="Pfam" id="PF00868"/>
    </source>
</evidence>
<dbReference type="AlphaFoldDB" id="A0A6P8GK41"/>
<proteinExistence type="inferred from homology"/>
<dbReference type="KEGG" id="char:116223842"/>
<dbReference type="RefSeq" id="XP_031437831.1">
    <property type="nucleotide sequence ID" value="XM_031581971.2"/>
</dbReference>
<accession>A0A6P8GK41</accession>
<dbReference type="SUPFAM" id="SSF54001">
    <property type="entry name" value="Cysteine proteinases"/>
    <property type="match status" value="1"/>
</dbReference>
<evidence type="ECO:0000313" key="3">
    <source>
        <dbReference type="Proteomes" id="UP000515152"/>
    </source>
</evidence>
<dbReference type="InterPro" id="IPR001102">
    <property type="entry name" value="Transglutaminase_N"/>
</dbReference>
<dbReference type="InterPro" id="IPR050779">
    <property type="entry name" value="Transglutaminase"/>
</dbReference>
<dbReference type="InterPro" id="IPR014756">
    <property type="entry name" value="Ig_E-set"/>
</dbReference>